<evidence type="ECO:0000256" key="10">
    <source>
        <dbReference type="SAM" id="Phobius"/>
    </source>
</evidence>
<protein>
    <recommendedName>
        <fullName evidence="13">GPI transamidase component PIG-S</fullName>
    </recommendedName>
</protein>
<evidence type="ECO:0000256" key="5">
    <source>
        <dbReference type="ARBA" id="ARBA00022692"/>
    </source>
</evidence>
<sequence>MPSSSPSSGASSAPPIVSALPFESAAVRRSILAAYWLVIIFALPLWWSSTSIERLSLPNSRVWSETTRTLQFPLHVVVNEGGGASGRHDLDRQLTERRRHDPEAWQGLQLHVNTGETHIPPGGPVAYEVDIGPRHGSSILDSRRLSCEESEVADILNSLLAPYGKGADRGDYRVAKYSPRYRLTFTLLNEDSAAGAAATGWGIEDALDRHITPVLSRLSDLHNFTVESQVQFHAPLAFKPVPVVIDGKEEYGLTQEDLTVFVNSAEWTLSSSVSNDPVLHFVLFVPSAARRPLHILNSEGWGQHGLRNLSDNLFLEGLPSTSDAFILPQWGGIVIYNPPSHIQDHAHLSPSHLERSFNVFLRQLLALLGVPPLPPGVSSSEISLTTWQLDALLRRRSVENVAGCQETLQSIVKLVDQIPNMPVGQDVRGDILQALSELEQTYDAAKTSPQLALVHSSRASTLASRAFFNPGMLALLYFPPEHRYAVYTPLFASATVPLIAAVIREVLAWRRQRKGKEGLENDPGLPGKKKTE</sequence>
<evidence type="ECO:0000256" key="6">
    <source>
        <dbReference type="ARBA" id="ARBA00022824"/>
    </source>
</evidence>
<evidence type="ECO:0000256" key="4">
    <source>
        <dbReference type="ARBA" id="ARBA00022502"/>
    </source>
</evidence>
<keyword evidence="5 10" id="KW-0812">Transmembrane</keyword>
<dbReference type="PANTHER" id="PTHR21072">
    <property type="entry name" value="GPI TRANSAMIDASE COMPONENT PIG-S"/>
    <property type="match status" value="1"/>
</dbReference>
<dbReference type="PANTHER" id="PTHR21072:SF13">
    <property type="entry name" value="GPI TRANSAMIDASE COMPONENT PIG-S"/>
    <property type="match status" value="1"/>
</dbReference>
<accession>A0A067Q7M4</accession>
<gene>
    <name evidence="11" type="ORF">JAAARDRAFT_47014</name>
</gene>
<evidence type="ECO:0000256" key="3">
    <source>
        <dbReference type="ARBA" id="ARBA00005316"/>
    </source>
</evidence>
<dbReference type="GO" id="GO:0042765">
    <property type="term" value="C:GPI-anchor transamidase complex"/>
    <property type="evidence" value="ECO:0007669"/>
    <property type="project" value="InterPro"/>
</dbReference>
<evidence type="ECO:0000256" key="1">
    <source>
        <dbReference type="ARBA" id="ARBA00004477"/>
    </source>
</evidence>
<keyword evidence="7 10" id="KW-1133">Transmembrane helix</keyword>
<evidence type="ECO:0000256" key="7">
    <source>
        <dbReference type="ARBA" id="ARBA00022989"/>
    </source>
</evidence>
<keyword evidence="9" id="KW-0325">Glycoprotein</keyword>
<comment type="subcellular location">
    <subcellularLocation>
        <location evidence="1">Endoplasmic reticulum membrane</location>
        <topology evidence="1">Multi-pass membrane protein</topology>
    </subcellularLocation>
</comment>
<dbReference type="HOGENOM" id="CLU_010026_3_1_1"/>
<dbReference type="AlphaFoldDB" id="A0A067Q7M4"/>
<evidence type="ECO:0000256" key="2">
    <source>
        <dbReference type="ARBA" id="ARBA00004687"/>
    </source>
</evidence>
<dbReference type="InterPro" id="IPR019540">
    <property type="entry name" value="PtdIno-glycan_biosynth_class_S"/>
</dbReference>
<dbReference type="UniPathway" id="UPA00196"/>
<keyword evidence="12" id="KW-1185">Reference proteome</keyword>
<dbReference type="OrthoDB" id="28748at2759"/>
<dbReference type="STRING" id="933084.A0A067Q7M4"/>
<proteinExistence type="inferred from homology"/>
<keyword evidence="6" id="KW-0256">Endoplasmic reticulum</keyword>
<evidence type="ECO:0000313" key="12">
    <source>
        <dbReference type="Proteomes" id="UP000027265"/>
    </source>
</evidence>
<reference evidence="12" key="1">
    <citation type="journal article" date="2014" name="Proc. Natl. Acad. Sci. U.S.A.">
        <title>Extensive sampling of basidiomycete genomes demonstrates inadequacy of the white-rot/brown-rot paradigm for wood decay fungi.</title>
        <authorList>
            <person name="Riley R."/>
            <person name="Salamov A.A."/>
            <person name="Brown D.W."/>
            <person name="Nagy L.G."/>
            <person name="Floudas D."/>
            <person name="Held B.W."/>
            <person name="Levasseur A."/>
            <person name="Lombard V."/>
            <person name="Morin E."/>
            <person name="Otillar R."/>
            <person name="Lindquist E.A."/>
            <person name="Sun H."/>
            <person name="LaButti K.M."/>
            <person name="Schmutz J."/>
            <person name="Jabbour D."/>
            <person name="Luo H."/>
            <person name="Baker S.E."/>
            <person name="Pisabarro A.G."/>
            <person name="Walton J.D."/>
            <person name="Blanchette R.A."/>
            <person name="Henrissat B."/>
            <person name="Martin F."/>
            <person name="Cullen D."/>
            <person name="Hibbett D.S."/>
            <person name="Grigoriev I.V."/>
        </authorList>
    </citation>
    <scope>NUCLEOTIDE SEQUENCE [LARGE SCALE GENOMIC DNA]</scope>
    <source>
        <strain evidence="12">MUCL 33604</strain>
    </source>
</reference>
<keyword evidence="4" id="KW-0337">GPI-anchor biosynthesis</keyword>
<dbReference type="InParanoid" id="A0A067Q7M4"/>
<organism evidence="11 12">
    <name type="scientific">Jaapia argillacea MUCL 33604</name>
    <dbReference type="NCBI Taxonomy" id="933084"/>
    <lineage>
        <taxon>Eukaryota</taxon>
        <taxon>Fungi</taxon>
        <taxon>Dikarya</taxon>
        <taxon>Basidiomycota</taxon>
        <taxon>Agaricomycotina</taxon>
        <taxon>Agaricomycetes</taxon>
        <taxon>Agaricomycetidae</taxon>
        <taxon>Jaapiales</taxon>
        <taxon>Jaapiaceae</taxon>
        <taxon>Jaapia</taxon>
    </lineage>
</organism>
<dbReference type="GO" id="GO:0016255">
    <property type="term" value="P:attachment of GPI anchor to protein"/>
    <property type="evidence" value="ECO:0007669"/>
    <property type="project" value="InterPro"/>
</dbReference>
<evidence type="ECO:0000313" key="11">
    <source>
        <dbReference type="EMBL" id="KDQ58611.1"/>
    </source>
</evidence>
<feature type="transmembrane region" description="Helical" evidence="10">
    <location>
        <begin position="484"/>
        <end position="507"/>
    </location>
</feature>
<evidence type="ECO:0008006" key="13">
    <source>
        <dbReference type="Google" id="ProtNLM"/>
    </source>
</evidence>
<evidence type="ECO:0000256" key="8">
    <source>
        <dbReference type="ARBA" id="ARBA00023136"/>
    </source>
</evidence>
<comment type="similarity">
    <text evidence="3">Belongs to the PIGS family.</text>
</comment>
<dbReference type="Pfam" id="PF10510">
    <property type="entry name" value="PIG-S"/>
    <property type="match status" value="2"/>
</dbReference>
<name>A0A067Q7M4_9AGAM</name>
<comment type="pathway">
    <text evidence="2">Glycolipid biosynthesis; glycosylphosphatidylinositol-anchor biosynthesis.</text>
</comment>
<dbReference type="GO" id="GO:0006506">
    <property type="term" value="P:GPI anchor biosynthetic process"/>
    <property type="evidence" value="ECO:0007669"/>
    <property type="project" value="UniProtKB-UniPathway"/>
</dbReference>
<keyword evidence="8 10" id="KW-0472">Membrane</keyword>
<dbReference type="FunCoup" id="A0A067Q7M4">
    <property type="interactions" value="570"/>
</dbReference>
<dbReference type="Proteomes" id="UP000027265">
    <property type="component" value="Unassembled WGS sequence"/>
</dbReference>
<dbReference type="EMBL" id="KL197717">
    <property type="protein sequence ID" value="KDQ58611.1"/>
    <property type="molecule type" value="Genomic_DNA"/>
</dbReference>
<evidence type="ECO:0000256" key="9">
    <source>
        <dbReference type="ARBA" id="ARBA00023180"/>
    </source>
</evidence>